<evidence type="ECO:0000313" key="3">
    <source>
        <dbReference type="Proteomes" id="UP001341840"/>
    </source>
</evidence>
<evidence type="ECO:0008006" key="4">
    <source>
        <dbReference type="Google" id="ProtNLM"/>
    </source>
</evidence>
<accession>A0ABU6XAD6</accession>
<keyword evidence="3" id="KW-1185">Reference proteome</keyword>
<feature type="region of interest" description="Disordered" evidence="1">
    <location>
        <begin position="35"/>
        <end position="62"/>
    </location>
</feature>
<name>A0ABU6XAD6_9FABA</name>
<evidence type="ECO:0000313" key="2">
    <source>
        <dbReference type="EMBL" id="MED6194519.1"/>
    </source>
</evidence>
<dbReference type="Proteomes" id="UP001341840">
    <property type="component" value="Unassembled WGS sequence"/>
</dbReference>
<gene>
    <name evidence="2" type="ORF">PIB30_029427</name>
</gene>
<comment type="caution">
    <text evidence="2">The sequence shown here is derived from an EMBL/GenBank/DDBJ whole genome shotgun (WGS) entry which is preliminary data.</text>
</comment>
<proteinExistence type="predicted"/>
<organism evidence="2 3">
    <name type="scientific">Stylosanthes scabra</name>
    <dbReference type="NCBI Taxonomy" id="79078"/>
    <lineage>
        <taxon>Eukaryota</taxon>
        <taxon>Viridiplantae</taxon>
        <taxon>Streptophyta</taxon>
        <taxon>Embryophyta</taxon>
        <taxon>Tracheophyta</taxon>
        <taxon>Spermatophyta</taxon>
        <taxon>Magnoliopsida</taxon>
        <taxon>eudicotyledons</taxon>
        <taxon>Gunneridae</taxon>
        <taxon>Pentapetalae</taxon>
        <taxon>rosids</taxon>
        <taxon>fabids</taxon>
        <taxon>Fabales</taxon>
        <taxon>Fabaceae</taxon>
        <taxon>Papilionoideae</taxon>
        <taxon>50 kb inversion clade</taxon>
        <taxon>dalbergioids sensu lato</taxon>
        <taxon>Dalbergieae</taxon>
        <taxon>Pterocarpus clade</taxon>
        <taxon>Stylosanthes</taxon>
    </lineage>
</organism>
<protein>
    <recommendedName>
        <fullName evidence="4">Ubiquitin-like protease family profile domain-containing protein</fullName>
    </recommendedName>
</protein>
<reference evidence="2 3" key="1">
    <citation type="journal article" date="2023" name="Plants (Basel)">
        <title>Bridging the Gap: Combining Genomics and Transcriptomics Approaches to Understand Stylosanthes scabra, an Orphan Legume from the Brazilian Caatinga.</title>
        <authorList>
            <person name="Ferreira-Neto J.R.C."/>
            <person name="da Silva M.D."/>
            <person name="Binneck E."/>
            <person name="de Melo N.F."/>
            <person name="da Silva R.H."/>
            <person name="de Melo A.L.T.M."/>
            <person name="Pandolfi V."/>
            <person name="Bustamante F.O."/>
            <person name="Brasileiro-Vidal A.C."/>
            <person name="Benko-Iseppon A.M."/>
        </authorList>
    </citation>
    <scope>NUCLEOTIDE SEQUENCE [LARGE SCALE GENOMIC DNA]</scope>
    <source>
        <tissue evidence="2">Leaves</tissue>
    </source>
</reference>
<evidence type="ECO:0000256" key="1">
    <source>
        <dbReference type="SAM" id="MobiDB-lite"/>
    </source>
</evidence>
<sequence>MAKPANPAPPNQLVLAGWAGPPGLAFLLVLISSGGSHDTTSKRANEKYAQSPTNENGEKVASAEQKPINIEGNGEQAKNSTMQAIEISSSHNECVNAEGERQELRYKEVNVPTGVILNKPEVEKYDVLNSELERMHEVVSNLQRMASVNQPIILMMPYFQPMPSQFFNSMGGFNHNSPPFPSLSMPTMAMSPFASPFRSPNPVPSQMMTDSIMKKLATPKFKKATYDGKRAMLSVKKTNPKVSKSHATKKVLVKQPMAADSSPTNVTMSLLNASPTGYYINQRMPGTSKLKPRNLGKEPPFVLFLEWMLQHDCFYDAESTIRPKVSDFVPLDAVGIGRQRNDSFDCGIWVASWMKECTWSDNYTISVDDSTRMRIAIDLVMKSYNLKKNCIIKATKKNYKNYEEKNRNLVNK</sequence>
<dbReference type="EMBL" id="JASCZI010211568">
    <property type="protein sequence ID" value="MED6194519.1"/>
    <property type="molecule type" value="Genomic_DNA"/>
</dbReference>